<protein>
    <submittedName>
        <fullName evidence="3">Uncharacterized protein</fullName>
    </submittedName>
</protein>
<dbReference type="EMBL" id="LGSR01000006">
    <property type="protein sequence ID" value="KOS22394.1"/>
    <property type="molecule type" value="Genomic_DNA"/>
</dbReference>
<dbReference type="InterPro" id="IPR022093">
    <property type="entry name" value="Rad26-like_helical"/>
</dbReference>
<dbReference type="OrthoDB" id="5245063at2759"/>
<evidence type="ECO:0000313" key="4">
    <source>
        <dbReference type="Proteomes" id="UP000053831"/>
    </source>
</evidence>
<dbReference type="Pfam" id="PF12331">
    <property type="entry name" value="Rad26-like_helical_rpts"/>
    <property type="match status" value="1"/>
</dbReference>
<sequence>MIFERLPLLGNPDMPLQLLADFALHMISLWTRCYEEQLWPPIKFLVSLIAFTFQLNTSFVVPQVFKELIPVAQASVFLVAEGPQRLQDGTITNADEYNALEQHIDTSQILSLLYTTAQGCATTPAETEDGVRHHAASMFWELFSFETVRLLLAPKQRFADIVETLELIGTSSLPDSIGPIVDGREAAATASAVIDRVSAKLTEHSRAPNTPWQKRCIRDAALRALVAFARHPFGARQLASHRDALPRLVVCLSTSIDDLYDQPLSLSALPPLPKSLRSSSLKIPESTAFPELYHIISQCVLLMHALITDPLTAELADISGKLAVCHGGHQRYLIALGRLTFAEEDLVLEAGIEGEIVEAAHELLEMAVTPERGEFVSEAFGA</sequence>
<evidence type="ECO:0000259" key="2">
    <source>
        <dbReference type="Pfam" id="PF21046"/>
    </source>
</evidence>
<gene>
    <name evidence="3" type="ORF">ESCO_002106</name>
</gene>
<reference evidence="3 4" key="1">
    <citation type="submission" date="2015-07" db="EMBL/GenBank/DDBJ databases">
        <title>The genome of the fungus Escovopsis weberi, a specialized disease agent of ant agriculture.</title>
        <authorList>
            <person name="de Man T.J."/>
            <person name="Stajich J.E."/>
            <person name="Kubicek C.P."/>
            <person name="Chenthamara K."/>
            <person name="Atanasova L."/>
            <person name="Druzhinina I.S."/>
            <person name="Birnbaum S."/>
            <person name="Barribeau S.M."/>
            <person name="Teiling C."/>
            <person name="Suen G."/>
            <person name="Currie C."/>
            <person name="Gerardo N.M."/>
        </authorList>
    </citation>
    <scope>NUCLEOTIDE SEQUENCE [LARGE SCALE GENOMIC DNA]</scope>
</reference>
<dbReference type="Proteomes" id="UP000053831">
    <property type="component" value="Unassembled WGS sequence"/>
</dbReference>
<dbReference type="STRING" id="150374.A0A0M8N7P1"/>
<dbReference type="InterPro" id="IPR016024">
    <property type="entry name" value="ARM-type_fold"/>
</dbReference>
<evidence type="ECO:0000313" key="3">
    <source>
        <dbReference type="EMBL" id="KOS22394.1"/>
    </source>
</evidence>
<name>A0A0M8N7P1_ESCWE</name>
<dbReference type="InterPro" id="IPR048379">
    <property type="entry name" value="Rad26-like_C"/>
</dbReference>
<dbReference type="Pfam" id="PF21046">
    <property type="entry name" value="Rad26-like_C"/>
    <property type="match status" value="1"/>
</dbReference>
<feature type="domain" description="Rad26-like C-terminal" evidence="2">
    <location>
        <begin position="316"/>
        <end position="380"/>
    </location>
</feature>
<proteinExistence type="predicted"/>
<feature type="domain" description="Rad26-like helical repeats" evidence="1">
    <location>
        <begin position="71"/>
        <end position="307"/>
    </location>
</feature>
<dbReference type="SUPFAM" id="SSF48371">
    <property type="entry name" value="ARM repeat"/>
    <property type="match status" value="1"/>
</dbReference>
<dbReference type="AlphaFoldDB" id="A0A0M8N7P1"/>
<accession>A0A0M8N7P1</accession>
<organism evidence="3 4">
    <name type="scientific">Escovopsis weberi</name>
    <dbReference type="NCBI Taxonomy" id="150374"/>
    <lineage>
        <taxon>Eukaryota</taxon>
        <taxon>Fungi</taxon>
        <taxon>Dikarya</taxon>
        <taxon>Ascomycota</taxon>
        <taxon>Pezizomycotina</taxon>
        <taxon>Sordariomycetes</taxon>
        <taxon>Hypocreomycetidae</taxon>
        <taxon>Hypocreales</taxon>
        <taxon>Hypocreaceae</taxon>
        <taxon>Escovopsis</taxon>
    </lineage>
</organism>
<comment type="caution">
    <text evidence="3">The sequence shown here is derived from an EMBL/GenBank/DDBJ whole genome shotgun (WGS) entry which is preliminary data.</text>
</comment>
<keyword evidence="4" id="KW-1185">Reference proteome</keyword>
<evidence type="ECO:0000259" key="1">
    <source>
        <dbReference type="Pfam" id="PF12331"/>
    </source>
</evidence>